<proteinExistence type="predicted"/>
<evidence type="ECO:0000256" key="3">
    <source>
        <dbReference type="ARBA" id="ARBA00023242"/>
    </source>
</evidence>
<evidence type="ECO:0000313" key="7">
    <source>
        <dbReference type="Proteomes" id="UP000285146"/>
    </source>
</evidence>
<dbReference type="Gene3D" id="1.25.10.10">
    <property type="entry name" value="Leucine-rich Repeat Variant"/>
    <property type="match status" value="1"/>
</dbReference>
<accession>A0A423XIV5</accession>
<comment type="subcellular location">
    <subcellularLocation>
        <location evidence="1">Nucleus</location>
    </subcellularLocation>
</comment>
<keyword evidence="3" id="KW-0539">Nucleus</keyword>
<dbReference type="InterPro" id="IPR021850">
    <property type="entry name" value="Symplekin/Pta1"/>
</dbReference>
<organism evidence="6 7">
    <name type="scientific">Cytospora leucostoma</name>
    <dbReference type="NCBI Taxonomy" id="1230097"/>
    <lineage>
        <taxon>Eukaryota</taxon>
        <taxon>Fungi</taxon>
        <taxon>Dikarya</taxon>
        <taxon>Ascomycota</taxon>
        <taxon>Pezizomycotina</taxon>
        <taxon>Sordariomycetes</taxon>
        <taxon>Sordariomycetidae</taxon>
        <taxon>Diaporthales</taxon>
        <taxon>Cytosporaceae</taxon>
        <taxon>Cytospora</taxon>
    </lineage>
</organism>
<name>A0A423XIV5_9PEZI</name>
<keyword evidence="7" id="KW-1185">Reference proteome</keyword>
<dbReference type="GO" id="GO:0006397">
    <property type="term" value="P:mRNA processing"/>
    <property type="evidence" value="ECO:0007669"/>
    <property type="project" value="UniProtKB-KW"/>
</dbReference>
<dbReference type="InterPro" id="IPR032460">
    <property type="entry name" value="Symplekin/Pta1_N"/>
</dbReference>
<evidence type="ECO:0000256" key="4">
    <source>
        <dbReference type="SAM" id="MobiDB-lite"/>
    </source>
</evidence>
<reference evidence="6 7" key="1">
    <citation type="submission" date="2015-09" db="EMBL/GenBank/DDBJ databases">
        <title>Host preference determinants of Valsa canker pathogens revealed by comparative genomics.</title>
        <authorList>
            <person name="Yin Z."/>
            <person name="Huang L."/>
        </authorList>
    </citation>
    <scope>NUCLEOTIDE SEQUENCE [LARGE SCALE GENOMIC DNA]</scope>
    <source>
        <strain evidence="6 7">SXYLt</strain>
    </source>
</reference>
<evidence type="ECO:0000256" key="1">
    <source>
        <dbReference type="ARBA" id="ARBA00004123"/>
    </source>
</evidence>
<gene>
    <name evidence="6" type="ORF">VPNG_01802</name>
</gene>
<evidence type="ECO:0000313" key="6">
    <source>
        <dbReference type="EMBL" id="ROW16148.1"/>
    </source>
</evidence>
<dbReference type="Pfam" id="PF11935">
    <property type="entry name" value="SYMPK_PTA1_N"/>
    <property type="match status" value="1"/>
</dbReference>
<dbReference type="OrthoDB" id="331600at2759"/>
<dbReference type="GO" id="GO:0005847">
    <property type="term" value="C:mRNA cleavage and polyadenylation specificity factor complex"/>
    <property type="evidence" value="ECO:0007669"/>
    <property type="project" value="TreeGrafter"/>
</dbReference>
<dbReference type="STRING" id="1230097.A0A423XIV5"/>
<dbReference type="PANTHER" id="PTHR15245">
    <property type="entry name" value="SYMPLEKIN-RELATED"/>
    <property type="match status" value="1"/>
</dbReference>
<dbReference type="PANTHER" id="PTHR15245:SF20">
    <property type="entry name" value="SYMPLEKIN"/>
    <property type="match status" value="1"/>
</dbReference>
<dbReference type="FunCoup" id="A0A423XIV5">
    <property type="interactions" value="175"/>
</dbReference>
<dbReference type="InParanoid" id="A0A423XIV5"/>
<evidence type="ECO:0000259" key="5">
    <source>
        <dbReference type="Pfam" id="PF11935"/>
    </source>
</evidence>
<dbReference type="InterPro" id="IPR011989">
    <property type="entry name" value="ARM-like"/>
</dbReference>
<evidence type="ECO:0000256" key="2">
    <source>
        <dbReference type="ARBA" id="ARBA00022664"/>
    </source>
</evidence>
<dbReference type="EMBL" id="LKEB01000006">
    <property type="protein sequence ID" value="ROW16148.1"/>
    <property type="molecule type" value="Genomic_DNA"/>
</dbReference>
<comment type="caution">
    <text evidence="6">The sequence shown here is derived from an EMBL/GenBank/DDBJ whole genome shotgun (WGS) entry which is preliminary data.</text>
</comment>
<feature type="region of interest" description="Disordered" evidence="4">
    <location>
        <begin position="404"/>
        <end position="470"/>
    </location>
</feature>
<sequence>MATSDVQSVSTQLKQLNEARKAVLSDPSYYSSIMGGILPLAAPNSPPELRRWATDFIAEAFATPMLPGKDKEVMSFQVMTVLRGQLENPKEDPYVLKSAIQASASIYPYVMRWIIHNPYERSPWDDMITIKQKILRLWDTAAPAVKLCCIKFAQRVVLAQTTAVNMDKRNGLEVSLGMVPAGHPFLDPRQLEAEATGLLDRILSVLQENSIDALVVDGTLNALSILVRTRPSTSNRIMNAVLNFNPLKLANSPMTPKTRVLVKSMEKTTRMLLIHILKREPHNPYGPRIQQHVERLMRSRAEIFDDMGRKRALAEQQQAAYGDAKRQKMVPEPAPVRVNPLAPGPNSLAAIYTLTQNVGLQAFDATQVPSHMATKVVVSTLGMVDPHALAKAIHAIRERLAAKEAAQAPVLNPETAPLDVEEDDDDYEPDFTMAEDEEQITNKLDGKPREEEQTSPDAASLALGPYKLPAPPPLNPEAAAAAGQVVVSRVFDTVRGLEEPAARKTRGGINRLAASSYDKESILTFITRLGTRATAGLENIEVKDEDSKALAIPSQGSSDVVRERLYAYVLEDFRKRIDIGVSWLCEEWYCDNVQKKQSPDAPLHYDKWAMRLVDGFFPYLNPSDKVLTRFLGEMPELNPAILSKVKRLCGDPAMVQLALTSLLYLVMMKPPVRDMALDSVQDIWIEYEDARPMAAKYLTKWRPGFIQSQSEGGGGNDAALLPAVAT</sequence>
<protein>
    <recommendedName>
        <fullName evidence="5">Symplekin/Pta1 N-terminal domain-containing protein</fullName>
    </recommendedName>
</protein>
<feature type="compositionally biased region" description="Acidic residues" evidence="4">
    <location>
        <begin position="419"/>
        <end position="439"/>
    </location>
</feature>
<keyword evidence="2" id="KW-0507">mRNA processing</keyword>
<feature type="domain" description="Symplekin/Pta1 N-terminal" evidence="5">
    <location>
        <begin position="92"/>
        <end position="310"/>
    </location>
</feature>
<dbReference type="Proteomes" id="UP000285146">
    <property type="component" value="Unassembled WGS sequence"/>
</dbReference>
<dbReference type="AlphaFoldDB" id="A0A423XIV5"/>